<proteinExistence type="predicted"/>
<dbReference type="InterPro" id="IPR020803">
    <property type="entry name" value="MeTfrase_dom"/>
</dbReference>
<comment type="caution">
    <text evidence="3">The sequence shown here is derived from an EMBL/GenBank/DDBJ whole genome shotgun (WGS) entry which is preliminary data.</text>
</comment>
<evidence type="ECO:0000313" key="4">
    <source>
        <dbReference type="Proteomes" id="UP000183940"/>
    </source>
</evidence>
<keyword evidence="4" id="KW-1185">Reference proteome</keyword>
<name>A0A1L9QNK6_9CYAN</name>
<evidence type="ECO:0000313" key="3">
    <source>
        <dbReference type="EMBL" id="OJJ24251.1"/>
    </source>
</evidence>
<dbReference type="InterPro" id="IPR041698">
    <property type="entry name" value="Methyltransf_25"/>
</dbReference>
<organism evidence="3 4">
    <name type="scientific">Roseofilum reptotaenium AO1-A</name>
    <dbReference type="NCBI Taxonomy" id="1925591"/>
    <lineage>
        <taxon>Bacteria</taxon>
        <taxon>Bacillati</taxon>
        <taxon>Cyanobacteriota</taxon>
        <taxon>Cyanophyceae</taxon>
        <taxon>Desertifilales</taxon>
        <taxon>Desertifilaceae</taxon>
        <taxon>Roseofilum</taxon>
    </lineage>
</organism>
<dbReference type="AlphaFoldDB" id="A0A1L9QNK6"/>
<evidence type="ECO:0000256" key="1">
    <source>
        <dbReference type="ARBA" id="ARBA00022679"/>
    </source>
</evidence>
<reference evidence="3" key="1">
    <citation type="submission" date="2016-10" db="EMBL/GenBank/DDBJ databases">
        <title>CRISPR-Cas defence system in Roseofilum reptotaenium: evidence of a bacteriophage-cyanobacterium arms race in the coral black band disease.</title>
        <authorList>
            <person name="Buerger P."/>
            <person name="Wood-Charlson E.M."/>
            <person name="Weynberg K.D."/>
            <person name="Willis B."/>
            <person name="Van Oppen M.J."/>
        </authorList>
    </citation>
    <scope>NUCLEOTIDE SEQUENCE [LARGE SCALE GENOMIC DNA]</scope>
    <source>
        <strain evidence="3">AO1-A</strain>
    </source>
</reference>
<dbReference type="InterPro" id="IPR029063">
    <property type="entry name" value="SAM-dependent_MTases_sf"/>
</dbReference>
<feature type="domain" description="Polyketide synthase-like methyltransferase" evidence="2">
    <location>
        <begin position="36"/>
        <end position="221"/>
    </location>
</feature>
<dbReference type="Proteomes" id="UP000183940">
    <property type="component" value="Unassembled WGS sequence"/>
</dbReference>
<gene>
    <name evidence="3" type="ORF">BI308_17390</name>
</gene>
<dbReference type="GO" id="GO:0032259">
    <property type="term" value="P:methylation"/>
    <property type="evidence" value="ECO:0007669"/>
    <property type="project" value="UniProtKB-KW"/>
</dbReference>
<accession>A0A1L9QNK6</accession>
<protein>
    <submittedName>
        <fullName evidence="3">Methyltransferase type 12</fullName>
    </submittedName>
</protein>
<dbReference type="Gene3D" id="3.40.50.150">
    <property type="entry name" value="Vaccinia Virus protein VP39"/>
    <property type="match status" value="1"/>
</dbReference>
<dbReference type="SUPFAM" id="SSF53335">
    <property type="entry name" value="S-adenosyl-L-methionine-dependent methyltransferases"/>
    <property type="match status" value="1"/>
</dbReference>
<evidence type="ECO:0000259" key="2">
    <source>
        <dbReference type="SMART" id="SM00828"/>
    </source>
</evidence>
<dbReference type="SMART" id="SM00828">
    <property type="entry name" value="PKS_MT"/>
    <property type="match status" value="1"/>
</dbReference>
<sequence>MTRAQHEFDVTQHFDESLSTQYDRRIRLFCPSYDALHQMLIPWLQELPKNANFLSAGAGTGAEIVNLGKVFSNWNFVAVDASGDMLNACHQRIKSVEMGNRVTLVNSKVQDYKFPGGFDGASSIFVAHFIRDKQEKLAYFSSLASNLKPGAILAIADLFGNRETLEFSRLLNALLMSYAGHGISEEQFDRDREHIERDVDFISESELFSLLNQAGFIKPLKFYQTYLFGGWIATRSG</sequence>
<keyword evidence="1" id="KW-0808">Transferase</keyword>
<dbReference type="GO" id="GO:0008168">
    <property type="term" value="F:methyltransferase activity"/>
    <property type="evidence" value="ECO:0007669"/>
    <property type="project" value="UniProtKB-KW"/>
</dbReference>
<dbReference type="EMBL" id="MLAW01000034">
    <property type="protein sequence ID" value="OJJ24251.1"/>
    <property type="molecule type" value="Genomic_DNA"/>
</dbReference>
<keyword evidence="3" id="KW-0489">Methyltransferase</keyword>
<dbReference type="STRING" id="1925591.BI308_17390"/>
<dbReference type="Pfam" id="PF13649">
    <property type="entry name" value="Methyltransf_25"/>
    <property type="match status" value="1"/>
</dbReference>